<dbReference type="HOGENOM" id="CLU_3078296_0_0_9"/>
<name>A0A0S6U3H8_CLOBO</name>
<dbReference type="Proteomes" id="UP000054164">
    <property type="component" value="Unassembled WGS sequence"/>
</dbReference>
<accession>A0A0S6U3H8</accession>
<gene>
    <name evidence="2" type="ORF">CBO05C_2528</name>
</gene>
<organism evidence="2">
    <name type="scientific">Clostridium botulinum B str. Osaka05</name>
    <dbReference type="NCBI Taxonomy" id="1407017"/>
    <lineage>
        <taxon>Bacteria</taxon>
        <taxon>Bacillati</taxon>
        <taxon>Bacillota</taxon>
        <taxon>Clostridia</taxon>
        <taxon>Eubacteriales</taxon>
        <taxon>Clostridiaceae</taxon>
        <taxon>Clostridium</taxon>
    </lineage>
</organism>
<protein>
    <submittedName>
        <fullName evidence="2">Uncharacterized protein</fullName>
    </submittedName>
</protein>
<dbReference type="RefSeq" id="WP_242831659.1">
    <property type="nucleotide sequence ID" value="NZ_DF384213.1"/>
</dbReference>
<feature type="compositionally biased region" description="Basic residues" evidence="1">
    <location>
        <begin position="31"/>
        <end position="52"/>
    </location>
</feature>
<feature type="region of interest" description="Disordered" evidence="1">
    <location>
        <begin position="1"/>
        <end position="52"/>
    </location>
</feature>
<dbReference type="EMBL" id="DF384213">
    <property type="protein sequence ID" value="GAE02838.1"/>
    <property type="molecule type" value="Genomic_DNA"/>
</dbReference>
<evidence type="ECO:0000313" key="2">
    <source>
        <dbReference type="EMBL" id="GAE02838.1"/>
    </source>
</evidence>
<evidence type="ECO:0000256" key="1">
    <source>
        <dbReference type="SAM" id="MobiDB-lite"/>
    </source>
</evidence>
<proteinExistence type="predicted"/>
<sequence length="52" mass="5953">MKNKKVKGGDFGGTKNEYKQNNGGDKESKRKWSGYKPPKPKLQRDRKCKGLI</sequence>
<dbReference type="AlphaFoldDB" id="A0A0S6U3H8"/>
<reference evidence="2" key="1">
    <citation type="submission" date="2013-10" db="EMBL/GenBank/DDBJ databases">
        <title>Draft genome sequence of Clostridium botulinum type B strain Osaka05.</title>
        <authorList>
            <person name="Sakaguchi Y."/>
            <person name="Hosomi K."/>
            <person name="Uchiyama J."/>
            <person name="Ogura Y."/>
            <person name="Sakaguchi M."/>
            <person name="Kohda T."/>
            <person name="Mukamoto M."/>
            <person name="Misawa N."/>
            <person name="Matsuzaki S."/>
            <person name="Hayashi T."/>
            <person name="Kozaki S."/>
        </authorList>
    </citation>
    <scope>NUCLEOTIDE SEQUENCE</scope>
    <source>
        <strain evidence="2">Osaka05</strain>
    </source>
</reference>